<evidence type="ECO:0000256" key="10">
    <source>
        <dbReference type="ARBA" id="ARBA00023211"/>
    </source>
</evidence>
<evidence type="ECO:0000256" key="1">
    <source>
        <dbReference type="ARBA" id="ARBA00004067"/>
    </source>
</evidence>
<evidence type="ECO:0000256" key="7">
    <source>
        <dbReference type="ARBA" id="ARBA00022842"/>
    </source>
</evidence>
<dbReference type="PIRSF" id="PIRSF001604">
    <property type="entry name" value="LigA"/>
    <property type="match status" value="1"/>
</dbReference>
<evidence type="ECO:0000259" key="15">
    <source>
        <dbReference type="PROSITE" id="PS50172"/>
    </source>
</evidence>
<feature type="binding site" evidence="12">
    <location>
        <begin position="105"/>
        <end position="106"/>
    </location>
    <ligand>
        <name>NAD(+)</name>
        <dbReference type="ChEBI" id="CHEBI:57540"/>
    </ligand>
</feature>
<sequence length="819" mass="89969">MTTDPNDSALAAPDTLDRPVDQLDDAEASAELLYLADKLAAADRAYYEDSDPELTDAEYDRLRQRNNAVEDAFPHLVLEHSPSQKVGAAPSSDFAKVEHLVPMLSLDNAFSEEDVESFMARMRRFLNLGSDEPFAVTAEPKIDGVSANLLYRNGKLVRAATRGDGRVGEDITANVRMLDDIRDELAGSGWPDEIEIRGEVYMTWEAFEALNAEAERKGTKTYVNPRNTASGSLRQLDPNVTKARPLKFFAYGWGGVSESFATRQSEALELFKSWGLPVNDLIKRCETVEDVIAHYQTIQEARPTLGYDIDGVVYKADRLDYQSRLGIASRAPRWAIAHKFPAEKAETLVEAIDIQVGRTGSLTPVARLKPVSVGGVVVSNATLHNQDYIAGYRRVDGTVQKVTDDIRVGDRVRIQRAGDVIPQVLEVVNPDRQGREDAFVFPDHCPECGSLALRDVDPKTGEEDARVRCTGGLICPAQVQERLKHFVSRRALDIDGLGDKQIALFYERGIVKTPADVFRLPERIAEAGYDPLDTWEGFGETSAQNLFAAIDAKRTSPFARFLNGLGIRHVGDVVARNIAMRFGRWQDFHALMLAAGTVEDGLQDYKRLRHHPDLPERVTLALFEIDTSALDGTDENPWPFPLLEAVRAAGVNLQGKHSEALGERYPAKDDFTAEITRLKPVHDAIRAIEAIDGLGFAAGSSLVAFFEESHNRDVLETLVGQPDGEAGLMQIEDAAQPKQAEDSPVAGKTLVFTGTLSRMTRDEAKARALSLGAKVSGSVSAKTDLLIAGEKAGSKRTKAESLGVKVISEDDWMDMIADL</sequence>
<evidence type="ECO:0000256" key="8">
    <source>
        <dbReference type="ARBA" id="ARBA00023027"/>
    </source>
</evidence>
<keyword evidence="17" id="KW-1185">Reference proteome</keyword>
<evidence type="ECO:0000256" key="9">
    <source>
        <dbReference type="ARBA" id="ARBA00023204"/>
    </source>
</evidence>
<dbReference type="InterPro" id="IPR010994">
    <property type="entry name" value="RuvA_2-like"/>
</dbReference>
<comment type="similarity">
    <text evidence="12">Belongs to the NAD-dependent DNA ligase family. LigA subfamily.</text>
</comment>
<dbReference type="PROSITE" id="PS01056">
    <property type="entry name" value="DNA_LIGASE_N2"/>
    <property type="match status" value="1"/>
</dbReference>
<dbReference type="Gene3D" id="1.10.287.610">
    <property type="entry name" value="Helix hairpin bin"/>
    <property type="match status" value="1"/>
</dbReference>
<dbReference type="Gene3D" id="3.40.50.10190">
    <property type="entry name" value="BRCT domain"/>
    <property type="match status" value="1"/>
</dbReference>
<keyword evidence="6 12" id="KW-0862">Zinc</keyword>
<protein>
    <recommendedName>
        <fullName evidence="12 13">DNA ligase</fullName>
        <ecNumber evidence="12 13">6.5.1.2</ecNumber>
    </recommendedName>
    <alternativeName>
        <fullName evidence="12">Polydeoxyribonucleotide synthase [NAD(+)]</fullName>
    </alternativeName>
</protein>
<comment type="caution">
    <text evidence="12">Lacks conserved residue(s) required for the propagation of feature annotation.</text>
</comment>
<dbReference type="PANTHER" id="PTHR23389">
    <property type="entry name" value="CHROMOSOME TRANSMISSION FIDELITY FACTOR 18"/>
    <property type="match status" value="1"/>
</dbReference>
<dbReference type="CDD" id="cd00114">
    <property type="entry name" value="LIGANc"/>
    <property type="match status" value="1"/>
</dbReference>
<feature type="region of interest" description="Disordered" evidence="14">
    <location>
        <begin position="1"/>
        <end position="20"/>
    </location>
</feature>
<dbReference type="Pfam" id="PF03120">
    <property type="entry name" value="OB_DNA_ligase"/>
    <property type="match status" value="1"/>
</dbReference>
<dbReference type="Pfam" id="PF01653">
    <property type="entry name" value="DNA_ligase_aden"/>
    <property type="match status" value="1"/>
</dbReference>
<comment type="cofactor">
    <cofactor evidence="12">
        <name>Mg(2+)</name>
        <dbReference type="ChEBI" id="CHEBI:18420"/>
    </cofactor>
    <cofactor evidence="12">
        <name>Mn(2+)</name>
        <dbReference type="ChEBI" id="CHEBI:29035"/>
    </cofactor>
</comment>
<dbReference type="InterPro" id="IPR004149">
    <property type="entry name" value="Znf_DNAligase_C4"/>
</dbReference>
<comment type="catalytic activity">
    <reaction evidence="11 12 13">
        <text>NAD(+) + (deoxyribonucleotide)n-3'-hydroxyl + 5'-phospho-(deoxyribonucleotide)m = (deoxyribonucleotide)n+m + AMP + beta-nicotinamide D-nucleotide.</text>
        <dbReference type="EC" id="6.5.1.2"/>
    </reaction>
</comment>
<proteinExistence type="inferred from homology"/>
<feature type="binding site" evidence="12">
    <location>
        <position position="448"/>
    </location>
    <ligand>
        <name>Zn(2+)</name>
        <dbReference type="ChEBI" id="CHEBI:29105"/>
    </ligand>
</feature>
<evidence type="ECO:0000256" key="13">
    <source>
        <dbReference type="RuleBase" id="RU000618"/>
    </source>
</evidence>
<dbReference type="Pfam" id="PF00533">
    <property type="entry name" value="BRCT"/>
    <property type="match status" value="1"/>
</dbReference>
<dbReference type="NCBIfam" id="TIGR00575">
    <property type="entry name" value="dnlj"/>
    <property type="match status" value="1"/>
</dbReference>
<organism evidence="16 17">
    <name type="scientific">Ponticaulis profundi</name>
    <dbReference type="NCBI Taxonomy" id="2665222"/>
    <lineage>
        <taxon>Bacteria</taxon>
        <taxon>Pseudomonadati</taxon>
        <taxon>Pseudomonadota</taxon>
        <taxon>Alphaproteobacteria</taxon>
        <taxon>Hyphomonadales</taxon>
        <taxon>Hyphomonadaceae</taxon>
        <taxon>Ponticaulis</taxon>
    </lineage>
</organism>
<feature type="domain" description="BRCT" evidence="15">
    <location>
        <begin position="740"/>
        <end position="813"/>
    </location>
</feature>
<keyword evidence="4 12" id="KW-0479">Metal-binding</keyword>
<dbReference type="Pfam" id="PF03119">
    <property type="entry name" value="DNA_ligase_ZBD"/>
    <property type="match status" value="1"/>
</dbReference>
<dbReference type="EMBL" id="JBHSSW010000003">
    <property type="protein sequence ID" value="MFC6196763.1"/>
    <property type="molecule type" value="Genomic_DNA"/>
</dbReference>
<dbReference type="Gene3D" id="2.40.50.140">
    <property type="entry name" value="Nucleic acid-binding proteins"/>
    <property type="match status" value="1"/>
</dbReference>
<evidence type="ECO:0000256" key="12">
    <source>
        <dbReference type="HAMAP-Rule" id="MF_01588"/>
    </source>
</evidence>
<dbReference type="InterPro" id="IPR036420">
    <property type="entry name" value="BRCT_dom_sf"/>
</dbReference>
<dbReference type="PROSITE" id="PS01055">
    <property type="entry name" value="DNA_LIGASE_N1"/>
    <property type="match status" value="1"/>
</dbReference>
<keyword evidence="9 12" id="KW-0234">DNA repair</keyword>
<keyword evidence="7 12" id="KW-0460">Magnesium</keyword>
<reference evidence="17" key="1">
    <citation type="journal article" date="2019" name="Int. J. Syst. Evol. Microbiol.">
        <title>The Global Catalogue of Microorganisms (GCM) 10K type strain sequencing project: providing services to taxonomists for standard genome sequencing and annotation.</title>
        <authorList>
            <consortium name="The Broad Institute Genomics Platform"/>
            <consortium name="The Broad Institute Genome Sequencing Center for Infectious Disease"/>
            <person name="Wu L."/>
            <person name="Ma J."/>
        </authorList>
    </citation>
    <scope>NUCLEOTIDE SEQUENCE [LARGE SCALE GENOMIC DNA]</scope>
    <source>
        <strain evidence="17">CGMCC-1.15741</strain>
    </source>
</reference>
<dbReference type="EC" id="6.5.1.2" evidence="12 13"/>
<dbReference type="SMART" id="SM00532">
    <property type="entry name" value="LIGANc"/>
    <property type="match status" value="1"/>
</dbReference>
<dbReference type="GO" id="GO:0003911">
    <property type="term" value="F:DNA ligase (NAD+) activity"/>
    <property type="evidence" value="ECO:0007669"/>
    <property type="project" value="UniProtKB-EC"/>
</dbReference>
<dbReference type="InterPro" id="IPR013839">
    <property type="entry name" value="DNAligase_adenylation"/>
</dbReference>
<feature type="active site" description="N6-AMP-lysine intermediate" evidence="12">
    <location>
        <position position="141"/>
    </location>
</feature>
<feature type="binding site" evidence="12">
    <location>
        <position position="315"/>
    </location>
    <ligand>
        <name>NAD(+)</name>
        <dbReference type="ChEBI" id="CHEBI:57540"/>
    </ligand>
</feature>
<dbReference type="PROSITE" id="PS50172">
    <property type="entry name" value="BRCT"/>
    <property type="match status" value="1"/>
</dbReference>
<evidence type="ECO:0000256" key="11">
    <source>
        <dbReference type="ARBA" id="ARBA00034005"/>
    </source>
</evidence>
<evidence type="ECO:0000313" key="17">
    <source>
        <dbReference type="Proteomes" id="UP001596303"/>
    </source>
</evidence>
<feature type="binding site" evidence="12">
    <location>
        <position position="475"/>
    </location>
    <ligand>
        <name>Zn(2+)</name>
        <dbReference type="ChEBI" id="CHEBI:29105"/>
    </ligand>
</feature>
<evidence type="ECO:0000256" key="6">
    <source>
        <dbReference type="ARBA" id="ARBA00022833"/>
    </source>
</evidence>
<dbReference type="RefSeq" id="WP_377374614.1">
    <property type="nucleotide sequence ID" value="NZ_JBHSSW010000003.1"/>
</dbReference>
<dbReference type="PANTHER" id="PTHR23389:SF9">
    <property type="entry name" value="DNA LIGASE"/>
    <property type="match status" value="1"/>
</dbReference>
<feature type="binding site" evidence="12">
    <location>
        <position position="339"/>
    </location>
    <ligand>
        <name>NAD(+)</name>
        <dbReference type="ChEBI" id="CHEBI:57540"/>
    </ligand>
</feature>
<comment type="caution">
    <text evidence="16">The sequence shown here is derived from an EMBL/GenBank/DDBJ whole genome shotgun (WGS) entry which is preliminary data.</text>
</comment>
<dbReference type="HAMAP" id="MF_01588">
    <property type="entry name" value="DNA_ligase_A"/>
    <property type="match status" value="1"/>
</dbReference>
<dbReference type="InterPro" id="IPR013840">
    <property type="entry name" value="DNAligase_N"/>
</dbReference>
<dbReference type="SUPFAM" id="SSF56091">
    <property type="entry name" value="DNA ligase/mRNA capping enzyme, catalytic domain"/>
    <property type="match status" value="1"/>
</dbReference>
<comment type="function">
    <text evidence="1 12">DNA ligase that catalyzes the formation of phosphodiester linkages between 5'-phosphoryl and 3'-hydroxyl groups in double-stranded DNA using NAD as a coenzyme and as the energy source for the reaction. It is essential for DNA replication and repair of damaged DNA.</text>
</comment>
<keyword evidence="5 12" id="KW-0227">DNA damage</keyword>
<name>A0ABW1S552_9PROT</name>
<evidence type="ECO:0000256" key="2">
    <source>
        <dbReference type="ARBA" id="ARBA00022598"/>
    </source>
</evidence>
<evidence type="ECO:0000256" key="5">
    <source>
        <dbReference type="ARBA" id="ARBA00022763"/>
    </source>
</evidence>
<gene>
    <name evidence="12 16" type="primary">ligA</name>
    <name evidence="16" type="ORF">ACFQDM_01660</name>
</gene>
<dbReference type="SUPFAM" id="SSF50249">
    <property type="entry name" value="Nucleic acid-binding proteins"/>
    <property type="match status" value="1"/>
</dbReference>
<dbReference type="SUPFAM" id="SSF52113">
    <property type="entry name" value="BRCT domain"/>
    <property type="match status" value="1"/>
</dbReference>
<feature type="binding site" evidence="12">
    <location>
        <position position="139"/>
    </location>
    <ligand>
        <name>NAD(+)</name>
        <dbReference type="ChEBI" id="CHEBI:57540"/>
    </ligand>
</feature>
<accession>A0ABW1S552</accession>
<dbReference type="Gene3D" id="6.20.10.30">
    <property type="match status" value="1"/>
</dbReference>
<feature type="binding site" evidence="12">
    <location>
        <position position="445"/>
    </location>
    <ligand>
        <name>Zn(2+)</name>
        <dbReference type="ChEBI" id="CHEBI:29105"/>
    </ligand>
</feature>
<dbReference type="InterPro" id="IPR004150">
    <property type="entry name" value="NAD_DNA_ligase_OB"/>
</dbReference>
<dbReference type="SMART" id="SM00292">
    <property type="entry name" value="BRCT"/>
    <property type="match status" value="1"/>
</dbReference>
<keyword evidence="10 12" id="KW-0464">Manganese</keyword>
<dbReference type="InterPro" id="IPR033136">
    <property type="entry name" value="DNA_ligase_CS"/>
</dbReference>
<dbReference type="InterPro" id="IPR012340">
    <property type="entry name" value="NA-bd_OB-fold"/>
</dbReference>
<feature type="binding site" evidence="12">
    <location>
        <begin position="56"/>
        <end position="60"/>
    </location>
    <ligand>
        <name>NAD(+)</name>
        <dbReference type="ChEBI" id="CHEBI:57540"/>
    </ligand>
</feature>
<evidence type="ECO:0000256" key="3">
    <source>
        <dbReference type="ARBA" id="ARBA00022705"/>
    </source>
</evidence>
<dbReference type="InterPro" id="IPR018239">
    <property type="entry name" value="DNA_ligase_AS"/>
</dbReference>
<keyword evidence="8 12" id="KW-0520">NAD</keyword>
<dbReference type="Gene3D" id="1.10.150.20">
    <property type="entry name" value="5' to 3' exonuclease, C-terminal subdomain"/>
    <property type="match status" value="2"/>
</dbReference>
<dbReference type="InterPro" id="IPR001357">
    <property type="entry name" value="BRCT_dom"/>
</dbReference>
<evidence type="ECO:0000313" key="16">
    <source>
        <dbReference type="EMBL" id="MFC6196763.1"/>
    </source>
</evidence>
<evidence type="ECO:0000256" key="4">
    <source>
        <dbReference type="ARBA" id="ARBA00022723"/>
    </source>
</evidence>
<dbReference type="Gene3D" id="3.30.470.30">
    <property type="entry name" value="DNA ligase/mRNA capping enzyme"/>
    <property type="match status" value="1"/>
</dbReference>
<feature type="binding site" evidence="12">
    <location>
        <position position="162"/>
    </location>
    <ligand>
        <name>NAD(+)</name>
        <dbReference type="ChEBI" id="CHEBI:57540"/>
    </ligand>
</feature>
<keyword evidence="3 12" id="KW-0235">DNA replication</keyword>
<feature type="binding site" evidence="12">
    <location>
        <position position="199"/>
    </location>
    <ligand>
        <name>NAD(+)</name>
        <dbReference type="ChEBI" id="CHEBI:57540"/>
    </ligand>
</feature>
<dbReference type="Proteomes" id="UP001596303">
    <property type="component" value="Unassembled WGS sequence"/>
</dbReference>
<dbReference type="CDD" id="cd17748">
    <property type="entry name" value="BRCT_DNA_ligase_like"/>
    <property type="match status" value="1"/>
</dbReference>
<dbReference type="NCBIfam" id="NF005932">
    <property type="entry name" value="PRK07956.1"/>
    <property type="match status" value="1"/>
</dbReference>
<dbReference type="InterPro" id="IPR001679">
    <property type="entry name" value="DNA_ligase"/>
</dbReference>
<evidence type="ECO:0000256" key="14">
    <source>
        <dbReference type="SAM" id="MobiDB-lite"/>
    </source>
</evidence>
<keyword evidence="2 12" id="KW-0436">Ligase</keyword>
<dbReference type="SUPFAM" id="SSF47781">
    <property type="entry name" value="RuvA domain 2-like"/>
    <property type="match status" value="1"/>
</dbReference>